<dbReference type="RefSeq" id="WP_020440860.1">
    <property type="nucleotide sequence ID" value="NC_021663.1"/>
</dbReference>
<dbReference type="HOGENOM" id="CLU_130332_0_1_11"/>
<keyword evidence="2" id="KW-0186">Copper</keyword>
<protein>
    <recommendedName>
        <fullName evidence="5">Copper-sensing transcriptional repressor CsoR</fullName>
    </recommendedName>
</protein>
<dbReference type="Pfam" id="PF02583">
    <property type="entry name" value="Trns_repr_metal"/>
    <property type="match status" value="1"/>
</dbReference>
<name>S4XBL3_9CORY</name>
<dbReference type="OrthoDB" id="9811244at2"/>
<dbReference type="InterPro" id="IPR038390">
    <property type="entry name" value="Metal_Tscrpt_repr_sf"/>
</dbReference>
<dbReference type="CDD" id="cd10148">
    <property type="entry name" value="CsoR-like_DUF156"/>
    <property type="match status" value="1"/>
</dbReference>
<dbReference type="PANTHER" id="PTHR33677">
    <property type="entry name" value="TRANSCRIPTIONAL REPRESSOR FRMR-RELATED"/>
    <property type="match status" value="1"/>
</dbReference>
<evidence type="ECO:0000313" key="4">
    <source>
        <dbReference type="Proteomes" id="UP000014809"/>
    </source>
</evidence>
<evidence type="ECO:0008006" key="5">
    <source>
        <dbReference type="Google" id="ProtNLM"/>
    </source>
</evidence>
<dbReference type="EMBL" id="CP003696">
    <property type="protein sequence ID" value="AGP30497.1"/>
    <property type="molecule type" value="Genomic_DNA"/>
</dbReference>
<evidence type="ECO:0000256" key="1">
    <source>
        <dbReference type="ARBA" id="ARBA00005428"/>
    </source>
</evidence>
<dbReference type="GO" id="GO:0046872">
    <property type="term" value="F:metal ion binding"/>
    <property type="evidence" value="ECO:0007669"/>
    <property type="project" value="InterPro"/>
</dbReference>
<dbReference type="Proteomes" id="UP000014809">
    <property type="component" value="Chromosome"/>
</dbReference>
<dbReference type="GO" id="GO:0045892">
    <property type="term" value="P:negative regulation of DNA-templated transcription"/>
    <property type="evidence" value="ECO:0007669"/>
    <property type="project" value="UniProtKB-ARBA"/>
</dbReference>
<organism evidence="3 4">
    <name type="scientific">Corynebacterium terpenotabidum Y-11</name>
    <dbReference type="NCBI Taxonomy" id="1200352"/>
    <lineage>
        <taxon>Bacteria</taxon>
        <taxon>Bacillati</taxon>
        <taxon>Actinomycetota</taxon>
        <taxon>Actinomycetes</taxon>
        <taxon>Mycobacteriales</taxon>
        <taxon>Corynebacteriaceae</taxon>
        <taxon>Corynebacterium</taxon>
    </lineage>
</organism>
<dbReference type="Gene3D" id="1.20.58.1000">
    <property type="entry name" value="Metal-sensitive repressor, helix protomer"/>
    <property type="match status" value="1"/>
</dbReference>
<dbReference type="InterPro" id="IPR003735">
    <property type="entry name" value="Metal_Tscrpt_repr"/>
</dbReference>
<dbReference type="AlphaFoldDB" id="S4XBL3"/>
<proteinExistence type="inferred from homology"/>
<dbReference type="STRING" id="1200352.A606_04240"/>
<evidence type="ECO:0000256" key="2">
    <source>
        <dbReference type="ARBA" id="ARBA00023008"/>
    </source>
</evidence>
<dbReference type="PANTHER" id="PTHR33677:SF3">
    <property type="entry name" value="COPPER-SENSING TRANSCRIPTIONAL REPRESSOR RICR"/>
    <property type="match status" value="1"/>
</dbReference>
<dbReference type="GO" id="GO:0003677">
    <property type="term" value="F:DNA binding"/>
    <property type="evidence" value="ECO:0007669"/>
    <property type="project" value="InterPro"/>
</dbReference>
<keyword evidence="4" id="KW-1185">Reference proteome</keyword>
<dbReference type="eggNOG" id="COG1937">
    <property type="taxonomic scope" value="Bacteria"/>
</dbReference>
<dbReference type="PATRIC" id="fig|1200352.3.peg.858"/>
<dbReference type="KEGG" id="cter:A606_04240"/>
<evidence type="ECO:0000313" key="3">
    <source>
        <dbReference type="EMBL" id="AGP30497.1"/>
    </source>
</evidence>
<sequence>MATADTTPVGSILPVTHTTGGCGCGDTAATGSCCGGGATGSGAGTADHGYTPEKKRYLARLKRIEGQVRGLHRMVDEDEYCIDVLTQISAVQSALKGVALALLDDHMQHCVLHAAQEGGDEAVAKLDEVSAAVARLVK</sequence>
<accession>S4XBL3</accession>
<comment type="similarity">
    <text evidence="1">Belongs to the CsoR family.</text>
</comment>
<reference evidence="3 4" key="1">
    <citation type="submission" date="2012-06" db="EMBL/GenBank/DDBJ databases">
        <title>Complete genome sequence of Corynebacterium terpenotabidum Y-11 (=DSM 44721).</title>
        <authorList>
            <person name="Ruckert C."/>
            <person name="Albersmeier A."/>
            <person name="Al-Dilaimi A."/>
            <person name="Szczepanowski R."/>
            <person name="Kalinowski J."/>
        </authorList>
    </citation>
    <scope>NUCLEOTIDE SEQUENCE [LARGE SCALE GENOMIC DNA]</scope>
    <source>
        <strain evidence="3 4">Y-11</strain>
    </source>
</reference>
<gene>
    <name evidence="3" type="ORF">A606_04240</name>
</gene>